<reference evidence="1 2" key="1">
    <citation type="journal article" date="2011" name="Science">
        <title>The ecoresponsive genome of Daphnia pulex.</title>
        <authorList>
            <person name="Colbourne J.K."/>
            <person name="Pfrender M.E."/>
            <person name="Gilbert D."/>
            <person name="Thomas W.K."/>
            <person name="Tucker A."/>
            <person name="Oakley T.H."/>
            <person name="Tokishita S."/>
            <person name="Aerts A."/>
            <person name="Arnold G.J."/>
            <person name="Basu M.K."/>
            <person name="Bauer D.J."/>
            <person name="Caceres C.E."/>
            <person name="Carmel L."/>
            <person name="Casola C."/>
            <person name="Choi J.H."/>
            <person name="Detter J.C."/>
            <person name="Dong Q."/>
            <person name="Dusheyko S."/>
            <person name="Eads B.D."/>
            <person name="Frohlich T."/>
            <person name="Geiler-Samerotte K.A."/>
            <person name="Gerlach D."/>
            <person name="Hatcher P."/>
            <person name="Jogdeo S."/>
            <person name="Krijgsveld J."/>
            <person name="Kriventseva E.V."/>
            <person name="Kultz D."/>
            <person name="Laforsch C."/>
            <person name="Lindquist E."/>
            <person name="Lopez J."/>
            <person name="Manak J.R."/>
            <person name="Muller J."/>
            <person name="Pangilinan J."/>
            <person name="Patwardhan R.P."/>
            <person name="Pitluck S."/>
            <person name="Pritham E.J."/>
            <person name="Rechtsteiner A."/>
            <person name="Rho M."/>
            <person name="Rogozin I.B."/>
            <person name="Sakarya O."/>
            <person name="Salamov A."/>
            <person name="Schaack S."/>
            <person name="Shapiro H."/>
            <person name="Shiga Y."/>
            <person name="Skalitzky C."/>
            <person name="Smith Z."/>
            <person name="Souvorov A."/>
            <person name="Sung W."/>
            <person name="Tang Z."/>
            <person name="Tsuchiya D."/>
            <person name="Tu H."/>
            <person name="Vos H."/>
            <person name="Wang M."/>
            <person name="Wolf Y.I."/>
            <person name="Yamagata H."/>
            <person name="Yamada T."/>
            <person name="Ye Y."/>
            <person name="Shaw J.R."/>
            <person name="Andrews J."/>
            <person name="Crease T.J."/>
            <person name="Tang H."/>
            <person name="Lucas S.M."/>
            <person name="Robertson H.M."/>
            <person name="Bork P."/>
            <person name="Koonin E.V."/>
            <person name="Zdobnov E.M."/>
            <person name="Grigoriev I.V."/>
            <person name="Lynch M."/>
            <person name="Boore J.L."/>
        </authorList>
    </citation>
    <scope>NUCLEOTIDE SEQUENCE [LARGE SCALE GENOMIC DNA]</scope>
</reference>
<sequence>MDKRLYVAWNNFAKHELCCPKRCQWLDVFLYLALKHQEFRFPQFFRGMSSILIEQLLYDISRISNSVLGGEKEKLTYCLRGRGWLLLHALSSSNLRSLVGVADLADLLINLYGIQSENEPPSSQSLALWPMTDLSTVVTRADLKNVKKPRQKYSRRSGRLDDIKITSSRDSVDGVVKIELSDRCCHPEDDDVDEEGEWNDKKELPCLSAKSFNHLALSLLEQLVGHHGECRLKSSRCLDHRVMTFALHRLQPGMLCEDQRRLFRLILRCMVSIVQHRRPLQGEEVIHQLTEIAAASQPSIAADVVEGLIRFLASVHPIEDDVQFHQWLNNFHSQSCMQLIVSLTKSESRDISWIPLIGTIIGNVSGRNSKTPFHHHHVFGQALIDPDQLGRESCSISSLFYILLQVYQTSNENVQKLVLTAINSGGHPCCCLPPDIIYQVLFERVLESPEFLNVLEVIFRSTGFASAPVSMIDYQCHFCRYNGGQELERCRRMGVYASTESLSKSCWNMVLPDPWRSFDFYTDYVLTRMDQPFTLSMVKHIHQLIEVGTTQVKSEIFARVFYPILTLPTSFGTASPSDRSSIAGQITEACWQMTANLVRQRSICELFLSSNGLELLLDLCRSPEWSWNVARVLQSMIGIQCQSNDEVDLIENVDIKLTGMGEATALAILEHLLVHHMSYILRSLESQAPSTDNWDIEIPELKEATDTVGLFDSVWVNHLKTFDHLPGNLKTASALWETTARLFVHNRAFSSWFSNHSFVKWIELILPALCRYLSNPLAPHWTLYADLLELFLALSLLSASSNAEHRLKSILEHFSPQRNLSNVYELLLRCSTLERWINPENPIHSRESISPRNGTLSDGYEADEEPVTLEPSAPNQRSNYLFFPTIFPQLLLNFSNWQSKTTDNEERVSLFQDFLTAFKRMASICSHPPTAIVLSNQGLLTILLKELKPILICSDSSGIRQQVVWMISCLGSQRITPGELQLLVDMLKEENPPWKDLLPVFLNLIQTDGYRPTHTLSFPSRKVIDDDEENSLHLSSGSIESFVQLNDIRSEIFTLTKHAMELGRLHESKGIGSAWKCAAIFLPILTDNNWNMQTDGLSLSTWLLLSEAPRRKSPRFSNPEWRPDLQDCTASFPWEDPTCGRDLHLFSMGTRSFLVEFWADPAADNTLLVRLSQSTHSQSQALATQTLDLKIPSGRWNHLAVSCRQRSSANGYHRVVHIQVFLNGCQSASLDLKVPLSPMKRIGNSHSFLLLGIAAVSKAKKILTPSWQLGNATLYKGELLSAELALLLMALGPNGGMFLATCQDGITRPNFPRFLHSKLVDHLQEWDRLLEWEKLMDTLQSNLLMTYSAHKPESVFIYPYIISPTAGIFGSIMPSGCVFNAISSDPRSSQQPPIALSVAVAAPLTAQYHMGIHAAMKQLGGYPVLLFLLGYAIESKTDYQAQALEILLYWLRSDAQEAQLFAAKRGYWMLQHVFEADRCRPGKDFAAVLLNLSCSSPVVTKNPSHHCDAIIVDPHLLSFTVQCWKHWQRYRDSTEGNTLDVVLHTLQHLLRDNHRYRDFNVKQMERAGILELVLHLARESSLYEDCIPLTEHQAIVTADLVEGLIGSPPTLNNLMVVVDYLLLLHPAEQTYCPTNSAGFSYYFLLTARDPSFNVFQSRNWKLPEGYETFAPESSIPQPMNANQLGSALRDVIVKWSDGNEKVEENISNNQVTKPSTILNL</sequence>
<dbReference type="eggNOG" id="KOG1786">
    <property type="taxonomic scope" value="Eukaryota"/>
</dbReference>
<proteinExistence type="predicted"/>
<dbReference type="PANTHER" id="PTHR13743">
    <property type="entry name" value="BEIGE/BEACH-RELATED"/>
    <property type="match status" value="1"/>
</dbReference>
<dbReference type="EMBL" id="GL732539">
    <property type="protein sequence ID" value="EFX82855.1"/>
    <property type="molecule type" value="Genomic_DNA"/>
</dbReference>
<dbReference type="SUPFAM" id="SSF48371">
    <property type="entry name" value="ARM repeat"/>
    <property type="match status" value="1"/>
</dbReference>
<protein>
    <recommendedName>
        <fullName evidence="3">BEACH domain-containing protein</fullName>
    </recommendedName>
</protein>
<dbReference type="InterPro" id="IPR016024">
    <property type="entry name" value="ARM-type_fold"/>
</dbReference>
<dbReference type="STRING" id="6669.E9GCJ2"/>
<dbReference type="PhylomeDB" id="E9GCJ2"/>
<organism evidence="1 2">
    <name type="scientific">Daphnia pulex</name>
    <name type="common">Water flea</name>
    <dbReference type="NCBI Taxonomy" id="6669"/>
    <lineage>
        <taxon>Eukaryota</taxon>
        <taxon>Metazoa</taxon>
        <taxon>Ecdysozoa</taxon>
        <taxon>Arthropoda</taxon>
        <taxon>Crustacea</taxon>
        <taxon>Branchiopoda</taxon>
        <taxon>Diplostraca</taxon>
        <taxon>Cladocera</taxon>
        <taxon>Anomopoda</taxon>
        <taxon>Daphniidae</taxon>
        <taxon>Daphnia</taxon>
    </lineage>
</organism>
<dbReference type="OrthoDB" id="26681at2759"/>
<evidence type="ECO:0000313" key="1">
    <source>
        <dbReference type="EMBL" id="EFX82855.1"/>
    </source>
</evidence>
<evidence type="ECO:0000313" key="2">
    <source>
        <dbReference type="Proteomes" id="UP000000305"/>
    </source>
</evidence>
<dbReference type="OMA" id="WIELILP"/>
<dbReference type="Proteomes" id="UP000000305">
    <property type="component" value="Unassembled WGS sequence"/>
</dbReference>
<gene>
    <name evidence="1" type="ORF">DAPPUDRAFT_316324</name>
</gene>
<keyword evidence="2" id="KW-1185">Reference proteome</keyword>
<evidence type="ECO:0008006" key="3">
    <source>
        <dbReference type="Google" id="ProtNLM"/>
    </source>
</evidence>
<name>E9GCJ2_DAPPU</name>
<accession>E9GCJ2</accession>
<dbReference type="KEGG" id="dpx:DAPPUDRAFT_316324"/>
<dbReference type="HOGENOM" id="CLU_240296_0_0_1"/>
<dbReference type="InParanoid" id="E9GCJ2"/>
<dbReference type="PANTHER" id="PTHR13743:SF123">
    <property type="entry name" value="PROTEIN FAN"/>
    <property type="match status" value="1"/>
</dbReference>
<dbReference type="InterPro" id="IPR050865">
    <property type="entry name" value="BEACH_Domain"/>
</dbReference>